<evidence type="ECO:0000256" key="1">
    <source>
        <dbReference type="SAM" id="MobiDB-lite"/>
    </source>
</evidence>
<dbReference type="InterPro" id="IPR019606">
    <property type="entry name" value="GerMN"/>
</dbReference>
<dbReference type="AlphaFoldDB" id="A0A8J2ZRF0"/>
<keyword evidence="5" id="KW-1185">Reference proteome</keyword>
<dbReference type="Proteomes" id="UP000602050">
    <property type="component" value="Unassembled WGS sequence"/>
</dbReference>
<gene>
    <name evidence="4" type="primary">gerM</name>
    <name evidence="4" type="ORF">GCM10010978_10060</name>
</gene>
<protein>
    <submittedName>
        <fullName evidence="4">Spore germination protein GerM</fullName>
    </submittedName>
</protein>
<dbReference type="RefSeq" id="WP_188391285.1">
    <property type="nucleotide sequence ID" value="NZ_BMEV01000013.1"/>
</dbReference>
<feature type="signal peptide" evidence="2">
    <location>
        <begin position="1"/>
        <end position="19"/>
    </location>
</feature>
<feature type="chain" id="PRO_5039370761" evidence="2">
    <location>
        <begin position="20"/>
        <end position="354"/>
    </location>
</feature>
<accession>A0A8J2ZRF0</accession>
<feature type="compositionally biased region" description="Basic and acidic residues" evidence="1">
    <location>
        <begin position="48"/>
        <end position="59"/>
    </location>
</feature>
<keyword evidence="2" id="KW-0732">Signal</keyword>
<organism evidence="4 5">
    <name type="scientific">Compostibacillus humi</name>
    <dbReference type="NCBI Taxonomy" id="1245525"/>
    <lineage>
        <taxon>Bacteria</taxon>
        <taxon>Bacillati</taxon>
        <taxon>Bacillota</taxon>
        <taxon>Bacilli</taxon>
        <taxon>Bacillales</taxon>
        <taxon>Bacillaceae</taxon>
        <taxon>Compostibacillus</taxon>
    </lineage>
</organism>
<dbReference type="SMART" id="SM00909">
    <property type="entry name" value="Germane"/>
    <property type="match status" value="2"/>
</dbReference>
<proteinExistence type="predicted"/>
<dbReference type="PROSITE" id="PS51257">
    <property type="entry name" value="PROKAR_LIPOPROTEIN"/>
    <property type="match status" value="1"/>
</dbReference>
<dbReference type="Pfam" id="PF10646">
    <property type="entry name" value="Germane"/>
    <property type="match status" value="2"/>
</dbReference>
<evidence type="ECO:0000256" key="2">
    <source>
        <dbReference type="SAM" id="SignalP"/>
    </source>
</evidence>
<feature type="domain" description="GerMN" evidence="3">
    <location>
        <begin position="93"/>
        <end position="184"/>
    </location>
</feature>
<name>A0A8J2ZRF0_9BACI</name>
<sequence>MKKKIFVLGGTIILSLSLAGCFQGEQSMDEMDPPRENAEPVNNLEEIPSDKTEENKEAEESSTATVERELYLLDKNGMVAAQTLQLPETDQVASQVLEYLIKDGPVTELLPNGFQAVLPAGTEILGMNLLEDGTLIVDLSEEFKDYQPEEEVQILEAMTFTLTQFENVDRVQLWINGHHQEAMPVAGTPIGKGYSREMGINVMASNTPDLLTSEPVTMYYPQEQNENRYYVPVTQYIEEKDGNLYRGIIETLLDGPGYSANVKHVFNTNAQLLADPVLEDGVLSVLFNEGILKDSEKAVISDDVMETIVRTLTEQEGIEAVDIKVESIEQLVNEDGEVYEEPVSKQYFTPTEQL</sequence>
<comment type="caution">
    <text evidence="4">The sequence shown here is derived from an EMBL/GenBank/DDBJ whole genome shotgun (WGS) entry which is preliminary data.</text>
</comment>
<feature type="region of interest" description="Disordered" evidence="1">
    <location>
        <begin position="26"/>
        <end position="65"/>
    </location>
</feature>
<evidence type="ECO:0000313" key="4">
    <source>
        <dbReference type="EMBL" id="GGH72814.1"/>
    </source>
</evidence>
<dbReference type="EMBL" id="BMEV01000013">
    <property type="protein sequence ID" value="GGH72814.1"/>
    <property type="molecule type" value="Genomic_DNA"/>
</dbReference>
<evidence type="ECO:0000259" key="3">
    <source>
        <dbReference type="SMART" id="SM00909"/>
    </source>
</evidence>
<reference evidence="4" key="2">
    <citation type="submission" date="2020-09" db="EMBL/GenBank/DDBJ databases">
        <authorList>
            <person name="Sun Q."/>
            <person name="Zhou Y."/>
        </authorList>
    </citation>
    <scope>NUCLEOTIDE SEQUENCE</scope>
    <source>
        <strain evidence="4">CGMCC 1.12360</strain>
    </source>
</reference>
<feature type="domain" description="GerMN" evidence="3">
    <location>
        <begin position="245"/>
        <end position="334"/>
    </location>
</feature>
<reference evidence="4" key="1">
    <citation type="journal article" date="2014" name="Int. J. Syst. Evol. Microbiol.">
        <title>Complete genome sequence of Corynebacterium casei LMG S-19264T (=DSM 44701T), isolated from a smear-ripened cheese.</title>
        <authorList>
            <consortium name="US DOE Joint Genome Institute (JGI-PGF)"/>
            <person name="Walter F."/>
            <person name="Albersmeier A."/>
            <person name="Kalinowski J."/>
            <person name="Ruckert C."/>
        </authorList>
    </citation>
    <scope>NUCLEOTIDE SEQUENCE</scope>
    <source>
        <strain evidence="4">CGMCC 1.12360</strain>
    </source>
</reference>
<evidence type="ECO:0000313" key="5">
    <source>
        <dbReference type="Proteomes" id="UP000602050"/>
    </source>
</evidence>